<organism evidence="1 2">
    <name type="scientific">Reichenbachiella ulvae</name>
    <dbReference type="NCBI Taxonomy" id="2980104"/>
    <lineage>
        <taxon>Bacteria</taxon>
        <taxon>Pseudomonadati</taxon>
        <taxon>Bacteroidota</taxon>
        <taxon>Cytophagia</taxon>
        <taxon>Cytophagales</taxon>
        <taxon>Reichenbachiellaceae</taxon>
        <taxon>Reichenbachiella</taxon>
    </lineage>
</organism>
<reference evidence="1 2" key="1">
    <citation type="submission" date="2022-10" db="EMBL/GenBank/DDBJ databases">
        <title>Comparative genomics and taxonomic characterization of three novel marine species of genus Reichenbachiella exhibiting antioxidant and polysaccharide degradation activities.</title>
        <authorList>
            <person name="Muhammad N."/>
            <person name="Lee Y.-J."/>
            <person name="Ko J."/>
            <person name="Kim S.-G."/>
        </authorList>
    </citation>
    <scope>NUCLEOTIDE SEQUENCE [LARGE SCALE GENOMIC DNA]</scope>
    <source>
        <strain evidence="1 2">ABR2-5</strain>
    </source>
</reference>
<evidence type="ECO:0000313" key="2">
    <source>
        <dbReference type="Proteomes" id="UP001300692"/>
    </source>
</evidence>
<dbReference type="EMBL" id="JAOYOD010000001">
    <property type="protein sequence ID" value="MCV9386125.1"/>
    <property type="molecule type" value="Genomic_DNA"/>
</dbReference>
<dbReference type="Proteomes" id="UP001300692">
    <property type="component" value="Unassembled WGS sequence"/>
</dbReference>
<name>A0ABT3CQY6_9BACT</name>
<gene>
    <name evidence="1" type="ORF">N7U62_05590</name>
</gene>
<sequence>MIHLMTVLGKSAKQLYLEKEYLSDFKSLMRTLTSGRVIIVSTRFRSDLLYNTNQKQSLSIVKLWALYTGTELGQLKKGDFNISKGAKKCLTFYFQSINQLSTNWYHYKIYKQALLSNYINDPHNPLARTILDCDEYLRRTQGIGRSPLLNESDMLPGIVSKDHFSLAMQLINNETHIN</sequence>
<protein>
    <submittedName>
        <fullName evidence="1">Uncharacterized protein</fullName>
    </submittedName>
</protein>
<evidence type="ECO:0000313" key="1">
    <source>
        <dbReference type="EMBL" id="MCV9386125.1"/>
    </source>
</evidence>
<keyword evidence="2" id="KW-1185">Reference proteome</keyword>
<proteinExistence type="predicted"/>
<dbReference type="RefSeq" id="WP_264136910.1">
    <property type="nucleotide sequence ID" value="NZ_JAOYOD010000001.1"/>
</dbReference>
<accession>A0ABT3CQY6</accession>
<comment type="caution">
    <text evidence="1">The sequence shown here is derived from an EMBL/GenBank/DDBJ whole genome shotgun (WGS) entry which is preliminary data.</text>
</comment>